<sequence length="368" mass="40484">MWQFHNPVKIYFGNGKLEEITSILQGRCYAIVTYDHSYFDELASQIKAEAKGCAVVLNQVYENPDIADLAEICAAFEPYESQVEVLIALGGGSVIDTAKALAVAGSHPKIVQDILYHKQPIESALSIIAIPTTTGTGSEVTSWATLWDKERGTKYSLSSLKLYPEAALCDPDLTQALPQSITIQTGLDALSHAMESIWNKNRNPISLQFAKSAIELILQTLPALVNDLQNRELREKMMLGSLQAGLAFSNTKTSIAHNISYGITLDKNIPHGIACSFTLPMILRSFAESEGAVAQDLRRVFGADLVEASKKLGAWISELGVQIQPQDYGYDQREWESLVTEALSGERGQNFLGDSNVLQQLFQKQMKK</sequence>
<evidence type="ECO:0000313" key="4">
    <source>
        <dbReference type="EMBL" id="UNM95879.1"/>
    </source>
</evidence>
<dbReference type="SUPFAM" id="SSF56796">
    <property type="entry name" value="Dehydroquinate synthase-like"/>
    <property type="match status" value="1"/>
</dbReference>
<dbReference type="Proteomes" id="UP000829542">
    <property type="component" value="Chromosome"/>
</dbReference>
<feature type="domain" description="Alcohol dehydrogenase iron-type/glycerol dehydrogenase GldA" evidence="2">
    <location>
        <begin position="7"/>
        <end position="171"/>
    </location>
</feature>
<dbReference type="Pfam" id="PF00465">
    <property type="entry name" value="Fe-ADH"/>
    <property type="match status" value="1"/>
</dbReference>
<evidence type="ECO:0000256" key="1">
    <source>
        <dbReference type="ARBA" id="ARBA00023002"/>
    </source>
</evidence>
<dbReference type="InterPro" id="IPR018211">
    <property type="entry name" value="ADH_Fe_CS"/>
</dbReference>
<dbReference type="Gene3D" id="3.40.50.1970">
    <property type="match status" value="1"/>
</dbReference>
<dbReference type="PROSITE" id="PS00913">
    <property type="entry name" value="ADH_IRON_1"/>
    <property type="match status" value="1"/>
</dbReference>
<dbReference type="InterPro" id="IPR056798">
    <property type="entry name" value="ADH_Fe_C"/>
</dbReference>
<evidence type="ECO:0000259" key="3">
    <source>
        <dbReference type="Pfam" id="PF25137"/>
    </source>
</evidence>
<reference evidence="4 5" key="1">
    <citation type="submission" date="2022-03" db="EMBL/GenBank/DDBJ databases">
        <title>Ignatzschineria rhizosphaerae HR5S32.</title>
        <authorList>
            <person name="Sun J.Q."/>
            <person name="Feng J.Y."/>
        </authorList>
    </citation>
    <scope>NUCLEOTIDE SEQUENCE [LARGE SCALE GENOMIC DNA]</scope>
    <source>
        <strain evidence="4 5">HR5S32</strain>
    </source>
</reference>
<keyword evidence="1" id="KW-0560">Oxidoreductase</keyword>
<dbReference type="InterPro" id="IPR035873">
    <property type="entry name" value="PhpC"/>
</dbReference>
<dbReference type="PANTHER" id="PTHR11496:SF83">
    <property type="entry name" value="HYDROXYACID-OXOACID TRANSHYDROGENASE, MITOCHONDRIAL"/>
    <property type="match status" value="1"/>
</dbReference>
<dbReference type="PANTHER" id="PTHR11496">
    <property type="entry name" value="ALCOHOL DEHYDROGENASE"/>
    <property type="match status" value="1"/>
</dbReference>
<feature type="domain" description="Fe-containing alcohol dehydrogenase-like C-terminal" evidence="3">
    <location>
        <begin position="182"/>
        <end position="344"/>
    </location>
</feature>
<dbReference type="Pfam" id="PF25137">
    <property type="entry name" value="ADH_Fe_C"/>
    <property type="match status" value="1"/>
</dbReference>
<dbReference type="InterPro" id="IPR039697">
    <property type="entry name" value="Alcohol_dehydrogenase_Fe"/>
</dbReference>
<accession>A0ABY3WZ44</accession>
<dbReference type="RefSeq" id="WP_242148595.1">
    <property type="nucleotide sequence ID" value="NZ_CP093379.1"/>
</dbReference>
<name>A0ABY3WZ44_9GAMM</name>
<organism evidence="4 5">
    <name type="scientific">Ignatzschineria rhizosphaerae</name>
    <dbReference type="NCBI Taxonomy" id="2923279"/>
    <lineage>
        <taxon>Bacteria</taxon>
        <taxon>Pseudomonadati</taxon>
        <taxon>Pseudomonadota</taxon>
        <taxon>Gammaproteobacteria</taxon>
        <taxon>Cardiobacteriales</taxon>
        <taxon>Ignatzschineriaceae</taxon>
        <taxon>Ignatzschineria</taxon>
    </lineage>
</organism>
<proteinExistence type="predicted"/>
<evidence type="ECO:0000259" key="2">
    <source>
        <dbReference type="Pfam" id="PF00465"/>
    </source>
</evidence>
<evidence type="ECO:0000313" key="5">
    <source>
        <dbReference type="Proteomes" id="UP000829542"/>
    </source>
</evidence>
<gene>
    <name evidence="4" type="ORF">MMG00_11855</name>
</gene>
<keyword evidence="5" id="KW-1185">Reference proteome</keyword>
<dbReference type="CDD" id="cd08182">
    <property type="entry name" value="HEPD"/>
    <property type="match status" value="1"/>
</dbReference>
<dbReference type="InterPro" id="IPR001670">
    <property type="entry name" value="ADH_Fe/GldA"/>
</dbReference>
<protein>
    <submittedName>
        <fullName evidence="4">Phosphonoacetaldehyde reductase</fullName>
    </submittedName>
</protein>
<dbReference type="Gene3D" id="1.20.1090.10">
    <property type="entry name" value="Dehydroquinate synthase-like - alpha domain"/>
    <property type="match status" value="1"/>
</dbReference>
<dbReference type="EMBL" id="CP093379">
    <property type="protein sequence ID" value="UNM95879.1"/>
    <property type="molecule type" value="Genomic_DNA"/>
</dbReference>